<protein>
    <recommendedName>
        <fullName evidence="2">Regulatory protein zeste</fullName>
    </recommendedName>
</protein>
<evidence type="ECO:0000313" key="9">
    <source>
        <dbReference type="RefSeq" id="XP_029409084.2"/>
    </source>
</evidence>
<keyword evidence="5" id="KW-0804">Transcription</keyword>
<evidence type="ECO:0000256" key="3">
    <source>
        <dbReference type="ARBA" id="ARBA00023015"/>
    </source>
</evidence>
<comment type="subunit">
    <text evidence="1">Self-associates forming complexes of several hundred monomers.</text>
</comment>
<proteinExistence type="predicted"/>
<feature type="domain" description="Myb/SANT-like DNA-binding" evidence="7">
    <location>
        <begin position="3"/>
        <end position="75"/>
    </location>
</feature>
<gene>
    <name evidence="9" type="primary">LOC105231785</name>
</gene>
<evidence type="ECO:0000313" key="8">
    <source>
        <dbReference type="Proteomes" id="UP001652620"/>
    </source>
</evidence>
<accession>A0A8N4L9M5</accession>
<dbReference type="RefSeq" id="XP_029409084.2">
    <property type="nucleotide sequence ID" value="XM_029553224.2"/>
</dbReference>
<dbReference type="OrthoDB" id="8062247at2759"/>
<reference evidence="9" key="1">
    <citation type="submission" date="2025-08" db="UniProtKB">
        <authorList>
            <consortium name="RefSeq"/>
        </authorList>
    </citation>
    <scope>IDENTIFICATION</scope>
    <source>
        <tissue evidence="9">Adult</tissue>
    </source>
</reference>
<evidence type="ECO:0000256" key="1">
    <source>
        <dbReference type="ARBA" id="ARBA00011764"/>
    </source>
</evidence>
<dbReference type="Proteomes" id="UP001652620">
    <property type="component" value="Chromosome 3"/>
</dbReference>
<evidence type="ECO:0000256" key="2">
    <source>
        <dbReference type="ARBA" id="ARBA00016807"/>
    </source>
</evidence>
<keyword evidence="4" id="KW-0238">DNA-binding</keyword>
<evidence type="ECO:0000256" key="4">
    <source>
        <dbReference type="ARBA" id="ARBA00023125"/>
    </source>
</evidence>
<name>A0A8N4L9M5_BACDO</name>
<dbReference type="Pfam" id="PF13873">
    <property type="entry name" value="Myb_DNA-bind_5"/>
    <property type="match status" value="1"/>
</dbReference>
<dbReference type="GeneID" id="105231785"/>
<evidence type="ECO:0000256" key="5">
    <source>
        <dbReference type="ARBA" id="ARBA00023163"/>
    </source>
</evidence>
<organism evidence="8 9">
    <name type="scientific">Bactrocera dorsalis</name>
    <name type="common">Oriental fruit fly</name>
    <name type="synonym">Dacus dorsalis</name>
    <dbReference type="NCBI Taxonomy" id="27457"/>
    <lineage>
        <taxon>Eukaryota</taxon>
        <taxon>Metazoa</taxon>
        <taxon>Ecdysozoa</taxon>
        <taxon>Arthropoda</taxon>
        <taxon>Hexapoda</taxon>
        <taxon>Insecta</taxon>
        <taxon>Pterygota</taxon>
        <taxon>Neoptera</taxon>
        <taxon>Endopterygota</taxon>
        <taxon>Diptera</taxon>
        <taxon>Brachycera</taxon>
        <taxon>Muscomorpha</taxon>
        <taxon>Tephritoidea</taxon>
        <taxon>Tephritidae</taxon>
        <taxon>Bactrocera</taxon>
        <taxon>Bactrocera</taxon>
    </lineage>
</organism>
<dbReference type="KEGG" id="bdr:105231785"/>
<keyword evidence="8" id="KW-1185">Reference proteome</keyword>
<comment type="function">
    <text evidence="6">Involved in transvection phenomena (= synapsis-dependent gene expression), where the synaptic pairing of chromosomes carrying genes with which zeste interacts influences the expression of these genes. Zeste binds to DNA and stimulates transcription from a nearby promoter.</text>
</comment>
<dbReference type="AlphaFoldDB" id="A0A8N4L9M5"/>
<keyword evidence="3" id="KW-0805">Transcription regulation</keyword>
<evidence type="ECO:0000256" key="6">
    <source>
        <dbReference type="ARBA" id="ARBA00025466"/>
    </source>
</evidence>
<dbReference type="GO" id="GO:0003677">
    <property type="term" value="F:DNA binding"/>
    <property type="evidence" value="ECO:0007669"/>
    <property type="project" value="UniProtKB-KW"/>
</dbReference>
<sequence>MSKTTTPQQYVKLAEIMEKKPDIANGFHKGPKEDLQAFWQEVASNLNALGPPSKDSLAWRKVWIDWKCYIKRKLTSNKKEMLSTGGGQCRLQRISPLEEKIVRLTGLEISTSGIQNTFDYGDSTQDAARTSEMDISAHADDVPSTSRAAYRERRPEKESAASLLREQQDLQKEFYAETKLHYESIDGKMKETVTYLRRMNRSLEVLADTAVQQLQEQQRHNRVKEQLLKEKLDIKLQMLKLDPNYKY</sequence>
<evidence type="ECO:0000259" key="7">
    <source>
        <dbReference type="Pfam" id="PF13873"/>
    </source>
</evidence>
<dbReference type="InterPro" id="IPR028002">
    <property type="entry name" value="Myb_DNA-bind_5"/>
</dbReference>